<comment type="caution">
    <text evidence="9">Lacks conserved residue(s) required for the propagation of feature annotation.</text>
</comment>
<dbReference type="GO" id="GO:0005776">
    <property type="term" value="C:autophagosome"/>
    <property type="evidence" value="ECO:0007669"/>
    <property type="project" value="TreeGrafter"/>
</dbReference>
<evidence type="ECO:0000256" key="4">
    <source>
        <dbReference type="ARBA" id="ARBA00022692"/>
    </source>
</evidence>
<feature type="transmembrane region" description="Helical" evidence="9">
    <location>
        <begin position="308"/>
        <end position="334"/>
    </location>
</feature>
<keyword evidence="6 9" id="KW-0072">Autophagy</keyword>
<evidence type="ECO:0000256" key="7">
    <source>
        <dbReference type="ARBA" id="ARBA00023055"/>
    </source>
</evidence>
<comment type="function">
    <text evidence="9">Phospholipid scramblase involved in autophagy. Cycles between the preautophagosomal structure/phagophore assembly site (PAS) and the cytoplasmic vesicle pool and supplies membrane for the growing autophagosome. Lipid scramblase activity plays a key role in preautophagosomal structure/phagophore assembly by distributing the phospholipids that arrive through ATG2 from the cytoplasmic to the luminal leaflet of the bilayer, thereby driving autophagosomal membrane expansion.</text>
</comment>
<keyword evidence="8 9" id="KW-0472">Membrane</keyword>
<feature type="transmembrane region" description="Helical" evidence="9">
    <location>
        <begin position="420"/>
        <end position="442"/>
    </location>
</feature>
<reference evidence="11 12" key="1">
    <citation type="journal article" date="2015" name="Parasit. Vectors">
        <title>Draft genome of the scabies mite.</title>
        <authorList>
            <person name="Rider S.D.Jr."/>
            <person name="Morgan M.S."/>
            <person name="Arlian L.G."/>
        </authorList>
    </citation>
    <scope>NUCLEOTIDE SEQUENCE [LARGE SCALE GENOMIC DNA]</scope>
    <source>
        <strain evidence="11">Arlian Lab</strain>
    </source>
</reference>
<dbReference type="GO" id="GO:0034045">
    <property type="term" value="C:phagophore assembly site membrane"/>
    <property type="evidence" value="ECO:0007669"/>
    <property type="project" value="UniProtKB-SubCell"/>
</dbReference>
<feature type="transmembrane region" description="Helical" evidence="9">
    <location>
        <begin position="114"/>
        <end position="139"/>
    </location>
</feature>
<evidence type="ECO:0000256" key="2">
    <source>
        <dbReference type="ARBA" id="ARBA00006185"/>
    </source>
</evidence>
<proteinExistence type="inferred from homology"/>
<sequence>MSDPATIAHTFNRPTKFFHQPNLASHYQQELGSINRTSSYSVDRNPTTTSKHLLNKQSQSNYQSFADLTDPSQEPHLIIHVAPGQKVYRPWQSYISDLDDFFERIYCYYRKSGFVCIVVGNILELIEIILVVSFTFFFVNLVNYDVLFKRKLPEDKNHNPLKVTIYDCIIPFDQITLNSLQSLRYASALQIYDVTLYSWQEIQDRLITAQSQCLLRESHLDELSIHNRLLRRDNYMIALVNRRVLPLWFDLPFLGECVYLTSGMEFNLNILLFRGVLSLFDKNWKLRDKIKQTNQRLECARRFSNRCLAIGVINFLLLPMILLWQSLYAFYTYVEAMKRDPTMFGSRTWSRYGRWFCRHFNELDHELEHRLNRAHRPATRYMNAFITPLLELFARFITFTAGILLSVLIVLTIYDEDVITVEHVLTLITVLGASIAIARAFMADVEPNRWSFGELDAAILQHIHYRPHNHPAHTAQARNAMANLFVYKSTTIIEELISPLLVPYILIKHMRARSLDIIDFFRVYTLELADIGDVCTFSQLNLQQHGHRFFTQKPKTSKSTIQTTSQHEQTAADEVFENEDDGATRDGKIPNGSPMLAKKNLLIISLENLEKLQ</sequence>
<protein>
    <recommendedName>
        <fullName evidence="9">Autophagy-related protein 9</fullName>
    </recommendedName>
</protein>
<dbReference type="GO" id="GO:0034497">
    <property type="term" value="P:protein localization to phagophore assembly site"/>
    <property type="evidence" value="ECO:0007669"/>
    <property type="project" value="TreeGrafter"/>
</dbReference>
<keyword evidence="5 9" id="KW-1133">Transmembrane helix</keyword>
<feature type="region of interest" description="Disordered" evidence="10">
    <location>
        <begin position="551"/>
        <end position="592"/>
    </location>
</feature>
<dbReference type="PANTHER" id="PTHR13038:SF14">
    <property type="entry name" value="AUTOPHAGY-RELATED PROTEIN 9B"/>
    <property type="match status" value="1"/>
</dbReference>
<keyword evidence="3 9" id="KW-0813">Transport</keyword>
<evidence type="ECO:0000256" key="8">
    <source>
        <dbReference type="ARBA" id="ARBA00023136"/>
    </source>
</evidence>
<comment type="similarity">
    <text evidence="2 9">Belongs to the ATG9 family.</text>
</comment>
<dbReference type="InterPro" id="IPR007241">
    <property type="entry name" value="Autophagy-rel_prot_9"/>
</dbReference>
<evidence type="ECO:0000256" key="3">
    <source>
        <dbReference type="ARBA" id="ARBA00022448"/>
    </source>
</evidence>
<evidence type="ECO:0000313" key="12">
    <source>
        <dbReference type="Proteomes" id="UP000616769"/>
    </source>
</evidence>
<keyword evidence="7 9" id="KW-0445">Lipid transport</keyword>
<evidence type="ECO:0000256" key="5">
    <source>
        <dbReference type="ARBA" id="ARBA00022989"/>
    </source>
</evidence>
<evidence type="ECO:0000256" key="10">
    <source>
        <dbReference type="SAM" id="MobiDB-lite"/>
    </source>
</evidence>
<dbReference type="VEuPathDB" id="VectorBase:SSCA009806"/>
<evidence type="ECO:0000256" key="6">
    <source>
        <dbReference type="ARBA" id="ARBA00023006"/>
    </source>
</evidence>
<accession>A0A132AJ93</accession>
<dbReference type="EMBL" id="JXLN01016344">
    <property type="protein sequence ID" value="KPM11056.1"/>
    <property type="molecule type" value="Genomic_DNA"/>
</dbReference>
<name>A0A132AJ93_SARSC</name>
<keyword evidence="4 9" id="KW-0812">Transmembrane</keyword>
<dbReference type="OrthoDB" id="2020634at2759"/>
<evidence type="ECO:0000313" key="11">
    <source>
        <dbReference type="EMBL" id="KPM11056.1"/>
    </source>
</evidence>
<dbReference type="AlphaFoldDB" id="A0A132AJ93"/>
<evidence type="ECO:0000256" key="1">
    <source>
        <dbReference type="ARBA" id="ARBA00004511"/>
    </source>
</evidence>
<gene>
    <name evidence="11" type="ORF">QR98_0096220</name>
</gene>
<feature type="transmembrane region" description="Helical" evidence="9">
    <location>
        <begin position="392"/>
        <end position="414"/>
    </location>
</feature>
<dbReference type="Proteomes" id="UP000616769">
    <property type="component" value="Unassembled WGS sequence"/>
</dbReference>
<comment type="subcellular location">
    <subcellularLocation>
        <location evidence="1 9">Preautophagosomal structure membrane</location>
        <topology evidence="1 9">Multi-pass membrane protein</topology>
    </subcellularLocation>
</comment>
<dbReference type="GO" id="GO:0000422">
    <property type="term" value="P:autophagy of mitochondrion"/>
    <property type="evidence" value="ECO:0007669"/>
    <property type="project" value="TreeGrafter"/>
</dbReference>
<dbReference type="GO" id="GO:0006869">
    <property type="term" value="P:lipid transport"/>
    <property type="evidence" value="ECO:0007669"/>
    <property type="project" value="UniProtKB-KW"/>
</dbReference>
<evidence type="ECO:0000256" key="9">
    <source>
        <dbReference type="RuleBase" id="RU364027"/>
    </source>
</evidence>
<dbReference type="GO" id="GO:0034727">
    <property type="term" value="P:piecemeal microautophagy of the nucleus"/>
    <property type="evidence" value="ECO:0007669"/>
    <property type="project" value="TreeGrafter"/>
</dbReference>
<dbReference type="PANTHER" id="PTHR13038">
    <property type="entry name" value="APG9 AUTOPHAGY 9"/>
    <property type="match status" value="1"/>
</dbReference>
<dbReference type="Pfam" id="PF04109">
    <property type="entry name" value="ATG9"/>
    <property type="match status" value="1"/>
</dbReference>
<comment type="caution">
    <text evidence="11">The sequence shown here is derived from an EMBL/GenBank/DDBJ whole genome shotgun (WGS) entry which is preliminary data.</text>
</comment>
<organism evidence="11 12">
    <name type="scientific">Sarcoptes scabiei</name>
    <name type="common">Itch mite</name>
    <name type="synonym">Acarus scabiei</name>
    <dbReference type="NCBI Taxonomy" id="52283"/>
    <lineage>
        <taxon>Eukaryota</taxon>
        <taxon>Metazoa</taxon>
        <taxon>Ecdysozoa</taxon>
        <taxon>Arthropoda</taxon>
        <taxon>Chelicerata</taxon>
        <taxon>Arachnida</taxon>
        <taxon>Acari</taxon>
        <taxon>Acariformes</taxon>
        <taxon>Sarcoptiformes</taxon>
        <taxon>Astigmata</taxon>
        <taxon>Psoroptidia</taxon>
        <taxon>Sarcoptoidea</taxon>
        <taxon>Sarcoptidae</taxon>
        <taxon>Sarcoptinae</taxon>
        <taxon>Sarcoptes</taxon>
    </lineage>
</organism>
<feature type="compositionally biased region" description="Low complexity" evidence="10">
    <location>
        <begin position="551"/>
        <end position="566"/>
    </location>
</feature>
<dbReference type="GO" id="GO:0061709">
    <property type="term" value="P:reticulophagy"/>
    <property type="evidence" value="ECO:0007669"/>
    <property type="project" value="TreeGrafter"/>
</dbReference>